<comment type="caution">
    <text evidence="9">The sequence shown here is derived from an EMBL/GenBank/DDBJ whole genome shotgun (WGS) entry which is preliminary data.</text>
</comment>
<dbReference type="InterPro" id="IPR027417">
    <property type="entry name" value="P-loop_NTPase"/>
</dbReference>
<dbReference type="PANTHER" id="PTHR46498:SF1">
    <property type="entry name" value="GTP-BINDING PROTEIN 8"/>
    <property type="match status" value="1"/>
</dbReference>
<dbReference type="Proteomes" id="UP000253551">
    <property type="component" value="Unassembled WGS sequence"/>
</dbReference>
<dbReference type="PANTHER" id="PTHR46498">
    <property type="entry name" value="GTP-BINDING PROTEIN 8"/>
    <property type="match status" value="1"/>
</dbReference>
<dbReference type="AlphaFoldDB" id="A0A367KE68"/>
<evidence type="ECO:0000256" key="1">
    <source>
        <dbReference type="ARBA" id="ARBA00001946"/>
    </source>
</evidence>
<sequence length="216" mass="24788">SPPLTALQTNTAKKFFAKQVSFIKSIAQVDQAPELDRPEVAFVGRSNVGKSTLINTLVNHSKLVRTSSKPGHTRLLNFFNMGNEMTLVDMPGYGYRSKAEWGDLILDYLSNRRQLKRLFLLVDPVAGLKDTDRALIEHLDQQAISYQVILTKRDRLSKQEFEESKKKIEEYLLQHGICCYPQLLISGKKRKNNQEMIDQELTRVKWAILYAANKYV</sequence>
<dbReference type="STRING" id="4846.A0A367KE68"/>
<evidence type="ECO:0000313" key="9">
    <source>
        <dbReference type="EMBL" id="RCI00506.1"/>
    </source>
</evidence>
<dbReference type="InterPro" id="IPR030393">
    <property type="entry name" value="G_ENGB_dom"/>
</dbReference>
<dbReference type="Pfam" id="PF01926">
    <property type="entry name" value="MMR_HSR1"/>
    <property type="match status" value="1"/>
</dbReference>
<evidence type="ECO:0000256" key="4">
    <source>
        <dbReference type="ARBA" id="ARBA00022723"/>
    </source>
</evidence>
<dbReference type="GO" id="GO:0005525">
    <property type="term" value="F:GTP binding"/>
    <property type="evidence" value="ECO:0007669"/>
    <property type="project" value="UniProtKB-KW"/>
</dbReference>
<dbReference type="EMBL" id="PJQM01001834">
    <property type="protein sequence ID" value="RCI00506.1"/>
    <property type="molecule type" value="Genomic_DNA"/>
</dbReference>
<gene>
    <name evidence="9" type="primary">GTPBP8_2</name>
    <name evidence="9" type="ORF">CU098_000848</name>
</gene>
<accession>A0A367KE68</accession>
<protein>
    <recommendedName>
        <fullName evidence="3">GTP-binding protein 8</fullName>
    </recommendedName>
</protein>
<dbReference type="HAMAP" id="MF_00321">
    <property type="entry name" value="GTPase_EngB"/>
    <property type="match status" value="1"/>
</dbReference>
<dbReference type="NCBIfam" id="TIGR03598">
    <property type="entry name" value="GTPase_YsxC"/>
    <property type="match status" value="1"/>
</dbReference>
<keyword evidence="5" id="KW-0547">Nucleotide-binding</keyword>
<evidence type="ECO:0000256" key="6">
    <source>
        <dbReference type="ARBA" id="ARBA00022842"/>
    </source>
</evidence>
<dbReference type="InterPro" id="IPR006073">
    <property type="entry name" value="GTP-bd"/>
</dbReference>
<evidence type="ECO:0000256" key="7">
    <source>
        <dbReference type="ARBA" id="ARBA00023134"/>
    </source>
</evidence>
<keyword evidence="7" id="KW-0342">GTP-binding</keyword>
<dbReference type="InterPro" id="IPR019987">
    <property type="entry name" value="GTP-bd_ribosome_bio_YsxC"/>
</dbReference>
<dbReference type="SUPFAM" id="SSF52540">
    <property type="entry name" value="P-loop containing nucleoside triphosphate hydrolases"/>
    <property type="match status" value="1"/>
</dbReference>
<organism evidence="9 10">
    <name type="scientific">Rhizopus stolonifer</name>
    <name type="common">Rhizopus nigricans</name>
    <dbReference type="NCBI Taxonomy" id="4846"/>
    <lineage>
        <taxon>Eukaryota</taxon>
        <taxon>Fungi</taxon>
        <taxon>Fungi incertae sedis</taxon>
        <taxon>Mucoromycota</taxon>
        <taxon>Mucoromycotina</taxon>
        <taxon>Mucoromycetes</taxon>
        <taxon>Mucorales</taxon>
        <taxon>Mucorineae</taxon>
        <taxon>Rhizopodaceae</taxon>
        <taxon>Rhizopus</taxon>
    </lineage>
</organism>
<dbReference type="GO" id="GO:0046872">
    <property type="term" value="F:metal ion binding"/>
    <property type="evidence" value="ECO:0007669"/>
    <property type="project" value="UniProtKB-KW"/>
</dbReference>
<evidence type="ECO:0000256" key="5">
    <source>
        <dbReference type="ARBA" id="ARBA00022741"/>
    </source>
</evidence>
<keyword evidence="10" id="KW-1185">Reference proteome</keyword>
<dbReference type="GO" id="GO:0005739">
    <property type="term" value="C:mitochondrion"/>
    <property type="evidence" value="ECO:0007669"/>
    <property type="project" value="TreeGrafter"/>
</dbReference>
<keyword evidence="6" id="KW-0460">Magnesium</keyword>
<evidence type="ECO:0000256" key="2">
    <source>
        <dbReference type="ARBA" id="ARBA00009638"/>
    </source>
</evidence>
<evidence type="ECO:0000256" key="3">
    <source>
        <dbReference type="ARBA" id="ARBA00015370"/>
    </source>
</evidence>
<evidence type="ECO:0000259" key="8">
    <source>
        <dbReference type="PROSITE" id="PS51706"/>
    </source>
</evidence>
<name>A0A367KE68_RHIST</name>
<dbReference type="Gene3D" id="3.40.50.300">
    <property type="entry name" value="P-loop containing nucleotide triphosphate hydrolases"/>
    <property type="match status" value="1"/>
</dbReference>
<dbReference type="PROSITE" id="PS51706">
    <property type="entry name" value="G_ENGB"/>
    <property type="match status" value="1"/>
</dbReference>
<dbReference type="CDD" id="cd01876">
    <property type="entry name" value="YihA_EngB"/>
    <property type="match status" value="1"/>
</dbReference>
<comment type="cofactor">
    <cofactor evidence="1">
        <name>Mg(2+)</name>
        <dbReference type="ChEBI" id="CHEBI:18420"/>
    </cofactor>
</comment>
<feature type="domain" description="EngB-type G" evidence="8">
    <location>
        <begin position="36"/>
        <end position="207"/>
    </location>
</feature>
<evidence type="ECO:0000313" key="10">
    <source>
        <dbReference type="Proteomes" id="UP000253551"/>
    </source>
</evidence>
<proteinExistence type="inferred from homology"/>
<keyword evidence="4" id="KW-0479">Metal-binding</keyword>
<dbReference type="OrthoDB" id="391988at2759"/>
<dbReference type="InterPro" id="IPR052279">
    <property type="entry name" value="EngB_GTPase"/>
</dbReference>
<comment type="similarity">
    <text evidence="2">Belongs to the TRAFAC class TrmE-Era-EngA-EngB-Septin-like GTPase superfamily. EngB GTPase family.</text>
</comment>
<reference evidence="9 10" key="1">
    <citation type="journal article" date="2018" name="G3 (Bethesda)">
        <title>Phylogenetic and Phylogenomic Definition of Rhizopus Species.</title>
        <authorList>
            <person name="Gryganskyi A.P."/>
            <person name="Golan J."/>
            <person name="Dolatabadi S."/>
            <person name="Mondo S."/>
            <person name="Robb S."/>
            <person name="Idnurm A."/>
            <person name="Muszewska A."/>
            <person name="Steczkiewicz K."/>
            <person name="Masonjones S."/>
            <person name="Liao H.L."/>
            <person name="Gajdeczka M.T."/>
            <person name="Anike F."/>
            <person name="Vuek A."/>
            <person name="Anishchenko I.M."/>
            <person name="Voigt K."/>
            <person name="de Hoog G.S."/>
            <person name="Smith M.E."/>
            <person name="Heitman J."/>
            <person name="Vilgalys R."/>
            <person name="Stajich J.E."/>
        </authorList>
    </citation>
    <scope>NUCLEOTIDE SEQUENCE [LARGE SCALE GENOMIC DNA]</scope>
    <source>
        <strain evidence="9 10">LSU 92-RS-03</strain>
    </source>
</reference>
<feature type="non-terminal residue" evidence="9">
    <location>
        <position position="1"/>
    </location>
</feature>